<evidence type="ECO:0000259" key="1">
    <source>
        <dbReference type="SMART" id="SM00575"/>
    </source>
</evidence>
<feature type="domain" description="Zinc finger PMZ-type" evidence="1">
    <location>
        <begin position="295"/>
        <end position="322"/>
    </location>
</feature>
<dbReference type="AlphaFoldDB" id="A0AAD9XLF4"/>
<comment type="caution">
    <text evidence="2">The sequence shown here is derived from an EMBL/GenBank/DDBJ whole genome shotgun (WGS) entry which is preliminary data.</text>
</comment>
<sequence>MLEQTNPGTITDFHTYSCNKFMYMFFCFKACINGFLSSIRPVIAIDGTFLTGPHREVLFVAVCMDGNEQIFPLAFGVGESETNEGWEWFLSRLHKAVCEVEDLVIVSDRKNSIITNVEKVFPNSFHGAYAIHLQRNMLAHYGKNKALKRYFERATRVYRESQFLQLMEQLANINSEAAQYVTAVRFDRWSQAYSPRKRYNIMSTNIAESMNNALKGCKEFPITGVIDYIKGVLQGWFYEHRISALKLTTQLTTAADVAIGVKDEQERYMRVYPITFYTFLVKDGDLDGHVDLTTKTRTCREFDVDQLPCAHALACIRLRGFSFPDYCSPYYTSVFLVAAYSGEIHPVGQPSERLVPLDIASKIVRPPVGRRPPGRPRKNRIPSFGEEVTQRRCTTCHRVGHNSHTCTYPKSSAPTRSQVHHLMAQEVQVKLVRQVGCFRQLKTYKIPCLPFCSRFFVIFM</sequence>
<dbReference type="PANTHER" id="PTHR31973">
    <property type="entry name" value="POLYPROTEIN, PUTATIVE-RELATED"/>
    <property type="match status" value="1"/>
</dbReference>
<evidence type="ECO:0000313" key="3">
    <source>
        <dbReference type="Proteomes" id="UP001280121"/>
    </source>
</evidence>
<dbReference type="Proteomes" id="UP001280121">
    <property type="component" value="Unassembled WGS sequence"/>
</dbReference>
<dbReference type="SMART" id="SM00575">
    <property type="entry name" value="ZnF_PMZ"/>
    <property type="match status" value="1"/>
</dbReference>
<dbReference type="GO" id="GO:0008270">
    <property type="term" value="F:zinc ion binding"/>
    <property type="evidence" value="ECO:0007669"/>
    <property type="project" value="InterPro"/>
</dbReference>
<protein>
    <recommendedName>
        <fullName evidence="1">Zinc finger PMZ-type domain-containing protein</fullName>
    </recommendedName>
</protein>
<dbReference type="EMBL" id="JANJYI010000001">
    <property type="protein sequence ID" value="KAK2661679.1"/>
    <property type="molecule type" value="Genomic_DNA"/>
</dbReference>
<evidence type="ECO:0000313" key="2">
    <source>
        <dbReference type="EMBL" id="KAK2661679.1"/>
    </source>
</evidence>
<accession>A0AAD9XLF4</accession>
<gene>
    <name evidence="2" type="ORF">Ddye_000253</name>
</gene>
<name>A0AAD9XLF4_9ROSI</name>
<reference evidence="2" key="1">
    <citation type="journal article" date="2023" name="Plant J.">
        <title>Genome sequences and population genomics provide insights into the demographic history, inbreeding, and mutation load of two 'living fossil' tree species of Dipteronia.</title>
        <authorList>
            <person name="Feng Y."/>
            <person name="Comes H.P."/>
            <person name="Chen J."/>
            <person name="Zhu S."/>
            <person name="Lu R."/>
            <person name="Zhang X."/>
            <person name="Li P."/>
            <person name="Qiu J."/>
            <person name="Olsen K.M."/>
            <person name="Qiu Y."/>
        </authorList>
    </citation>
    <scope>NUCLEOTIDE SEQUENCE</scope>
    <source>
        <strain evidence="2">KIB01</strain>
    </source>
</reference>
<proteinExistence type="predicted"/>
<dbReference type="InterPro" id="IPR018289">
    <property type="entry name" value="MULE_transposase_dom"/>
</dbReference>
<dbReference type="Pfam" id="PF10551">
    <property type="entry name" value="MULE"/>
    <property type="match status" value="1"/>
</dbReference>
<dbReference type="InterPro" id="IPR006564">
    <property type="entry name" value="Znf_PMZ"/>
</dbReference>
<dbReference type="PANTHER" id="PTHR31973:SF187">
    <property type="entry name" value="MUTATOR TRANSPOSASE MUDRA PROTEIN"/>
    <property type="match status" value="1"/>
</dbReference>
<keyword evidence="3" id="KW-1185">Reference proteome</keyword>
<organism evidence="2 3">
    <name type="scientific">Dipteronia dyeriana</name>
    <dbReference type="NCBI Taxonomy" id="168575"/>
    <lineage>
        <taxon>Eukaryota</taxon>
        <taxon>Viridiplantae</taxon>
        <taxon>Streptophyta</taxon>
        <taxon>Embryophyta</taxon>
        <taxon>Tracheophyta</taxon>
        <taxon>Spermatophyta</taxon>
        <taxon>Magnoliopsida</taxon>
        <taxon>eudicotyledons</taxon>
        <taxon>Gunneridae</taxon>
        <taxon>Pentapetalae</taxon>
        <taxon>rosids</taxon>
        <taxon>malvids</taxon>
        <taxon>Sapindales</taxon>
        <taxon>Sapindaceae</taxon>
        <taxon>Hippocastanoideae</taxon>
        <taxon>Acereae</taxon>
        <taxon>Dipteronia</taxon>
    </lineage>
</organism>